<dbReference type="InterPro" id="IPR006868">
    <property type="entry name" value="DUF630"/>
</dbReference>
<gene>
    <name evidence="5" type="ORF">POTOM_019179</name>
</gene>
<feature type="domain" description="DUF632" evidence="3">
    <location>
        <begin position="174"/>
        <end position="356"/>
    </location>
</feature>
<evidence type="ECO:0000256" key="1">
    <source>
        <dbReference type="SAM" id="Coils"/>
    </source>
</evidence>
<proteinExistence type="predicted"/>
<feature type="domain" description="DUF632" evidence="3">
    <location>
        <begin position="421"/>
        <end position="547"/>
    </location>
</feature>
<dbReference type="EMBL" id="JAAWWB010000009">
    <property type="protein sequence ID" value="KAG6775689.1"/>
    <property type="molecule type" value="Genomic_DNA"/>
</dbReference>
<dbReference type="Proteomes" id="UP000886885">
    <property type="component" value="Chromosome 5A"/>
</dbReference>
<evidence type="ECO:0000259" key="3">
    <source>
        <dbReference type="Pfam" id="PF04782"/>
    </source>
</evidence>
<organism evidence="5 6">
    <name type="scientific">Populus tomentosa</name>
    <name type="common">Chinese white poplar</name>
    <dbReference type="NCBI Taxonomy" id="118781"/>
    <lineage>
        <taxon>Eukaryota</taxon>
        <taxon>Viridiplantae</taxon>
        <taxon>Streptophyta</taxon>
        <taxon>Embryophyta</taxon>
        <taxon>Tracheophyta</taxon>
        <taxon>Spermatophyta</taxon>
        <taxon>Magnoliopsida</taxon>
        <taxon>eudicotyledons</taxon>
        <taxon>Gunneridae</taxon>
        <taxon>Pentapetalae</taxon>
        <taxon>rosids</taxon>
        <taxon>fabids</taxon>
        <taxon>Malpighiales</taxon>
        <taxon>Salicaceae</taxon>
        <taxon>Saliceae</taxon>
        <taxon>Populus</taxon>
    </lineage>
</organism>
<comment type="caution">
    <text evidence="5">The sequence shown here is derived from an EMBL/GenBank/DDBJ whole genome shotgun (WGS) entry which is preliminary data.</text>
</comment>
<feature type="coiled-coil region" evidence="1">
    <location>
        <begin position="560"/>
        <end position="626"/>
    </location>
</feature>
<dbReference type="PANTHER" id="PTHR21450">
    <property type="entry name" value="PROTEIN ALTERED PHOSPHATE STARVATION RESPONSE 1"/>
    <property type="match status" value="1"/>
</dbReference>
<evidence type="ECO:0000259" key="4">
    <source>
        <dbReference type="Pfam" id="PF04783"/>
    </source>
</evidence>
<dbReference type="PANTHER" id="PTHR21450:SF23">
    <property type="entry name" value="PROTEIN ALTERED PHOSPHATE STARVATION RESPONSE 1"/>
    <property type="match status" value="1"/>
</dbReference>
<dbReference type="AlphaFoldDB" id="A0A8X8D2D9"/>
<dbReference type="OrthoDB" id="1919226at2759"/>
<protein>
    <recommendedName>
        <fullName evidence="7">DUF632 domain-containing protein</fullName>
    </recommendedName>
</protein>
<dbReference type="InterPro" id="IPR006867">
    <property type="entry name" value="DUF632"/>
</dbReference>
<evidence type="ECO:0000256" key="2">
    <source>
        <dbReference type="SAM" id="MobiDB-lite"/>
    </source>
</evidence>
<feature type="domain" description="DUF630" evidence="4">
    <location>
        <begin position="2"/>
        <end position="47"/>
    </location>
</feature>
<feature type="compositionally biased region" description="Pro residues" evidence="2">
    <location>
        <begin position="56"/>
        <end position="77"/>
    </location>
</feature>
<keyword evidence="6" id="KW-1185">Reference proteome</keyword>
<keyword evidence="1" id="KW-0175">Coiled coil</keyword>
<feature type="compositionally biased region" description="Low complexity" evidence="2">
    <location>
        <begin position="78"/>
        <end position="93"/>
    </location>
</feature>
<sequence length="681" mass="76392">MVSRCKARKRYMKQYVKARQSLSASHAMYIRSLRSTGSALLQFSNNESDHQLRLPPIHPSPPPLPPTPQPPPPPPMSPSSDTWTTTTTTTAASPLPPPPPPPVAGSSWDFWDPFVPPPPISVEEEEWEEVTTTITTSEMVAVAPPSVASRFPKENASGSGSELAMVVSRNSKDLVEIIKEVDEYFLKAADAGGQLSRVLEVSSPNLSARQGKGGRVYNYGCNLTSPSSWTWGSSPKLDGFGKMSEEMVVSHVGSGGVAHVSHCSTVERLYAWEKKLFIEVKNAESLKIEHEKKVALLRKLEARRADYVKTEKMKKEVEKLESQLMVAAQGIETTSAEIIKLRETELYPQLLELVKGDGVPTVLCTMVKGGYDLNCVGEEESCGSVLRGVSYILAISQNKYNFSTVNGEQAIQITTVMNNFSLMCMWRGMYESHQVQTHIVQQLKYLNAIPSTEPTTEIHRQSTLQFEFEVQQWHHSFCNVVKAQRDYIRSLTGWLRLSLFQFSKNPISRTSQESRIYSLCEEWNHAVDRIPDKVASEGIKSFLTVIHAIVVQQTEEHKQKKKSESAFKEFEKKVAELRSLESKYGPYSMPEASSTIRIKDPVTEKRAKVEILRARAEEEKSKHEKLISVTRSVTSNNLQMGFPHAFQAMVGFSSVCMNVFESVYNQAKNADQEHDVKREQN</sequence>
<feature type="region of interest" description="Disordered" evidence="2">
    <location>
        <begin position="50"/>
        <end position="107"/>
    </location>
</feature>
<dbReference type="Pfam" id="PF04782">
    <property type="entry name" value="DUF632"/>
    <property type="match status" value="2"/>
</dbReference>
<evidence type="ECO:0008006" key="7">
    <source>
        <dbReference type="Google" id="ProtNLM"/>
    </source>
</evidence>
<dbReference type="Pfam" id="PF04783">
    <property type="entry name" value="DUF630"/>
    <property type="match status" value="1"/>
</dbReference>
<name>A0A8X8D2D9_POPTO</name>
<feature type="compositionally biased region" description="Pro residues" evidence="2">
    <location>
        <begin position="94"/>
        <end position="103"/>
    </location>
</feature>
<evidence type="ECO:0000313" key="5">
    <source>
        <dbReference type="EMBL" id="KAG6775689.1"/>
    </source>
</evidence>
<accession>A0A8X8D2D9</accession>
<reference evidence="5" key="1">
    <citation type="journal article" date="2020" name="bioRxiv">
        <title>Hybrid origin of Populus tomentosa Carr. identified through genome sequencing and phylogenomic analysis.</title>
        <authorList>
            <person name="An X."/>
            <person name="Gao K."/>
            <person name="Chen Z."/>
            <person name="Li J."/>
            <person name="Yang X."/>
            <person name="Yang X."/>
            <person name="Zhou J."/>
            <person name="Guo T."/>
            <person name="Zhao T."/>
            <person name="Huang S."/>
            <person name="Miao D."/>
            <person name="Khan W.U."/>
            <person name="Rao P."/>
            <person name="Ye M."/>
            <person name="Lei B."/>
            <person name="Liao W."/>
            <person name="Wang J."/>
            <person name="Ji L."/>
            <person name="Li Y."/>
            <person name="Guo B."/>
            <person name="Mustafa N.S."/>
            <person name="Li S."/>
            <person name="Yun Q."/>
            <person name="Keller S.R."/>
            <person name="Mao J."/>
            <person name="Zhang R."/>
            <person name="Strauss S.H."/>
        </authorList>
    </citation>
    <scope>NUCLEOTIDE SEQUENCE</scope>
    <source>
        <strain evidence="5">GM15</strain>
        <tissue evidence="5">Leaf</tissue>
    </source>
</reference>
<evidence type="ECO:0000313" key="6">
    <source>
        <dbReference type="Proteomes" id="UP000886885"/>
    </source>
</evidence>